<dbReference type="EMBL" id="FN648421">
    <property type="protein sequence ID" value="CBJ31248.1"/>
    <property type="molecule type" value="Genomic_DNA"/>
</dbReference>
<dbReference type="EMBL" id="FN649758">
    <property type="protein sequence ID" value="CBJ31248.1"/>
    <property type="molecule type" value="Genomic_DNA"/>
</dbReference>
<protein>
    <recommendedName>
        <fullName evidence="2">Thioredoxin domain-containing protein</fullName>
    </recommendedName>
</protein>
<feature type="compositionally biased region" description="Low complexity" evidence="1">
    <location>
        <begin position="514"/>
        <end position="532"/>
    </location>
</feature>
<feature type="compositionally biased region" description="Low complexity" evidence="1">
    <location>
        <begin position="155"/>
        <end position="167"/>
    </location>
</feature>
<organism evidence="3 4">
    <name type="scientific">Ectocarpus siliculosus</name>
    <name type="common">Brown alga</name>
    <name type="synonym">Conferva siliculosa</name>
    <dbReference type="NCBI Taxonomy" id="2880"/>
    <lineage>
        <taxon>Eukaryota</taxon>
        <taxon>Sar</taxon>
        <taxon>Stramenopiles</taxon>
        <taxon>Ochrophyta</taxon>
        <taxon>PX clade</taxon>
        <taxon>Phaeophyceae</taxon>
        <taxon>Ectocarpales</taxon>
        <taxon>Ectocarpaceae</taxon>
        <taxon>Ectocarpus</taxon>
    </lineage>
</organism>
<dbReference type="Gene3D" id="3.40.30.10">
    <property type="entry name" value="Glutaredoxin"/>
    <property type="match status" value="2"/>
</dbReference>
<dbReference type="InterPro" id="IPR036249">
    <property type="entry name" value="Thioredoxin-like_sf"/>
</dbReference>
<feature type="region of interest" description="Disordered" evidence="1">
    <location>
        <begin position="340"/>
        <end position="361"/>
    </location>
</feature>
<dbReference type="PANTHER" id="PTHR42852:SF17">
    <property type="entry name" value="THIOREDOXIN-LIKE PROTEIN HI_1115"/>
    <property type="match status" value="1"/>
</dbReference>
<dbReference type="OrthoDB" id="273823at2759"/>
<feature type="region of interest" description="Disordered" evidence="1">
    <location>
        <begin position="512"/>
        <end position="546"/>
    </location>
</feature>
<dbReference type="InterPro" id="IPR013766">
    <property type="entry name" value="Thioredoxin_domain"/>
</dbReference>
<proteinExistence type="predicted"/>
<feature type="compositionally biased region" description="Low complexity" evidence="1">
    <location>
        <begin position="184"/>
        <end position="200"/>
    </location>
</feature>
<dbReference type="SUPFAM" id="SSF52833">
    <property type="entry name" value="Thioredoxin-like"/>
    <property type="match status" value="2"/>
</dbReference>
<dbReference type="InParanoid" id="D7FSV7"/>
<accession>D7FSV7</accession>
<evidence type="ECO:0000259" key="2">
    <source>
        <dbReference type="PROSITE" id="PS51352"/>
    </source>
</evidence>
<dbReference type="PROSITE" id="PS51352">
    <property type="entry name" value="THIOREDOXIN_2"/>
    <property type="match status" value="2"/>
</dbReference>
<name>D7FSV7_ECTSI</name>
<reference evidence="3 4" key="1">
    <citation type="journal article" date="2010" name="Nature">
        <title>The Ectocarpus genome and the independent evolution of multicellularity in brown algae.</title>
        <authorList>
            <person name="Cock J.M."/>
            <person name="Sterck L."/>
            <person name="Rouze P."/>
            <person name="Scornet D."/>
            <person name="Allen A.E."/>
            <person name="Amoutzias G."/>
            <person name="Anthouard V."/>
            <person name="Artiguenave F."/>
            <person name="Aury J.M."/>
            <person name="Badger J.H."/>
            <person name="Beszteri B."/>
            <person name="Billiau K."/>
            <person name="Bonnet E."/>
            <person name="Bothwell J.H."/>
            <person name="Bowler C."/>
            <person name="Boyen C."/>
            <person name="Brownlee C."/>
            <person name="Carrano C.J."/>
            <person name="Charrier B."/>
            <person name="Cho G.Y."/>
            <person name="Coelho S.M."/>
            <person name="Collen J."/>
            <person name="Corre E."/>
            <person name="Da Silva C."/>
            <person name="Delage L."/>
            <person name="Delaroque N."/>
            <person name="Dittami S.M."/>
            <person name="Doulbeau S."/>
            <person name="Elias M."/>
            <person name="Farnham G."/>
            <person name="Gachon C.M."/>
            <person name="Gschloessl B."/>
            <person name="Heesch S."/>
            <person name="Jabbari K."/>
            <person name="Jubin C."/>
            <person name="Kawai H."/>
            <person name="Kimura K."/>
            <person name="Kloareg B."/>
            <person name="Kupper F.C."/>
            <person name="Lang D."/>
            <person name="Le Bail A."/>
            <person name="Leblanc C."/>
            <person name="Lerouge P."/>
            <person name="Lohr M."/>
            <person name="Lopez P.J."/>
            <person name="Martens C."/>
            <person name="Maumus F."/>
            <person name="Michel G."/>
            <person name="Miranda-Saavedra D."/>
            <person name="Morales J."/>
            <person name="Moreau H."/>
            <person name="Motomura T."/>
            <person name="Nagasato C."/>
            <person name="Napoli C.A."/>
            <person name="Nelson D.R."/>
            <person name="Nyvall-Collen P."/>
            <person name="Peters A.F."/>
            <person name="Pommier C."/>
            <person name="Potin P."/>
            <person name="Poulain J."/>
            <person name="Quesneville H."/>
            <person name="Read B."/>
            <person name="Rensing S.A."/>
            <person name="Ritter A."/>
            <person name="Rousvoal S."/>
            <person name="Samanta M."/>
            <person name="Samson G."/>
            <person name="Schroeder D.C."/>
            <person name="Segurens B."/>
            <person name="Strittmatter M."/>
            <person name="Tonon T."/>
            <person name="Tregear J.W."/>
            <person name="Valentin K."/>
            <person name="von Dassow P."/>
            <person name="Yamagishi T."/>
            <person name="Van de Peer Y."/>
            <person name="Wincker P."/>
        </authorList>
    </citation>
    <scope>NUCLEOTIDE SEQUENCE [LARGE SCALE GENOMIC DNA]</scope>
    <source>
        <strain evidence="4">Ec32 / CCAP1310/4</strain>
    </source>
</reference>
<feature type="domain" description="Thioredoxin" evidence="2">
    <location>
        <begin position="361"/>
        <end position="513"/>
    </location>
</feature>
<keyword evidence="4" id="KW-1185">Reference proteome</keyword>
<evidence type="ECO:0000313" key="4">
    <source>
        <dbReference type="Proteomes" id="UP000002630"/>
    </source>
</evidence>
<dbReference type="Proteomes" id="UP000002630">
    <property type="component" value="Linkage Group LG33"/>
</dbReference>
<evidence type="ECO:0000313" key="3">
    <source>
        <dbReference type="EMBL" id="CBJ31248.1"/>
    </source>
</evidence>
<evidence type="ECO:0000256" key="1">
    <source>
        <dbReference type="SAM" id="MobiDB-lite"/>
    </source>
</evidence>
<sequence>MSSKGLDALLALPSTSLLIRDGKDGAADASSTATLGDLRNAKATVYDFWTTRCTNCPAALDALDSIALGRPSVTFVAVNIDDSSAARELVSQAASEGRWTSLAHVHLEEDEKERAKDILGMRTVPFYVVVSEDGKVLRHGSAKTLPLKTVESLDSALLPPPAGAGSATAREGRYGEGQQDENDAAAANAAAPPGEETAAAGSPTAEGGPRGKATPSPLMECVGDVCKLVRKPKAAAAAAAAAAAPQGQATGETAAEATVAAKPGPAAAPAAPAPSPAGVECDGGVCKLVRRPKKTAEQESKDGSVAAVAEASASAAAAAVPAARTMECAGGVCKLVRKPKKAAEEQPSVSERKEEASESPLVVGDAMPSLQVVPIDGGSATTLDDVRAGGPAVLDFWTTRCVRCPAALDALEGLAAAAAAAATGDDAVTYISVNLDSLEGAQEIVSKGGWPTLTHTIPRGNEEESEALLERFKTRAGLKSVPFYVVVARDGRIEQIGGPKAVKLETVSGSNNNGAAAPKAAEGAPPAAPAAKEAPKASVFTMDEDF</sequence>
<feature type="region of interest" description="Disordered" evidence="1">
    <location>
        <begin position="155"/>
        <end position="216"/>
    </location>
</feature>
<dbReference type="InterPro" id="IPR050553">
    <property type="entry name" value="Thioredoxin_ResA/DsbE_sf"/>
</dbReference>
<dbReference type="eggNOG" id="ENOG502SEYE">
    <property type="taxonomic scope" value="Eukaryota"/>
</dbReference>
<feature type="domain" description="Thioredoxin" evidence="2">
    <location>
        <begin position="6"/>
        <end position="159"/>
    </location>
</feature>
<dbReference type="PANTHER" id="PTHR42852">
    <property type="entry name" value="THIOL:DISULFIDE INTERCHANGE PROTEIN DSBE"/>
    <property type="match status" value="1"/>
</dbReference>
<dbReference type="AlphaFoldDB" id="D7FSV7"/>
<gene>
    <name evidence="3" type="ORF">Esi_0240_0039</name>
</gene>